<comment type="caution">
    <text evidence="1">The sequence shown here is derived from an EMBL/GenBank/DDBJ whole genome shotgun (WGS) entry which is preliminary data.</text>
</comment>
<gene>
    <name evidence="1" type="ORF">PAPOLLO_LOCUS27271</name>
</gene>
<accession>A0A8S3Y7L6</accession>
<evidence type="ECO:0000313" key="2">
    <source>
        <dbReference type="Proteomes" id="UP000691718"/>
    </source>
</evidence>
<dbReference type="OrthoDB" id="7482440at2759"/>
<keyword evidence="2" id="KW-1185">Reference proteome</keyword>
<reference evidence="1" key="1">
    <citation type="submission" date="2021-04" db="EMBL/GenBank/DDBJ databases">
        <authorList>
            <person name="Tunstrom K."/>
        </authorList>
    </citation>
    <scope>NUCLEOTIDE SEQUENCE</scope>
</reference>
<sequence length="130" mass="14760">MYVELVKGLLETIQNAMVLNKLPDVVAVPIFDPDKSNDGAVAWCENFNKLGGELKWSSFEKVAKTEQKSGTQEDLKTHEFNTRKEIDVILKEEEINRIQRLGKRDTDVGKIRPILLATTTLQKEDSDSQK</sequence>
<dbReference type="Proteomes" id="UP000691718">
    <property type="component" value="Unassembled WGS sequence"/>
</dbReference>
<dbReference type="EMBL" id="CAJQZP010001634">
    <property type="protein sequence ID" value="CAG5057604.1"/>
    <property type="molecule type" value="Genomic_DNA"/>
</dbReference>
<proteinExistence type="predicted"/>
<protein>
    <submittedName>
        <fullName evidence="1">(apollo) hypothetical protein</fullName>
    </submittedName>
</protein>
<name>A0A8S3Y7L6_PARAO</name>
<organism evidence="1 2">
    <name type="scientific">Parnassius apollo</name>
    <name type="common">Apollo butterfly</name>
    <name type="synonym">Papilio apollo</name>
    <dbReference type="NCBI Taxonomy" id="110799"/>
    <lineage>
        <taxon>Eukaryota</taxon>
        <taxon>Metazoa</taxon>
        <taxon>Ecdysozoa</taxon>
        <taxon>Arthropoda</taxon>
        <taxon>Hexapoda</taxon>
        <taxon>Insecta</taxon>
        <taxon>Pterygota</taxon>
        <taxon>Neoptera</taxon>
        <taxon>Endopterygota</taxon>
        <taxon>Lepidoptera</taxon>
        <taxon>Glossata</taxon>
        <taxon>Ditrysia</taxon>
        <taxon>Papilionoidea</taxon>
        <taxon>Papilionidae</taxon>
        <taxon>Parnassiinae</taxon>
        <taxon>Parnassini</taxon>
        <taxon>Parnassius</taxon>
        <taxon>Parnassius</taxon>
    </lineage>
</organism>
<dbReference type="AlphaFoldDB" id="A0A8S3Y7L6"/>
<evidence type="ECO:0000313" key="1">
    <source>
        <dbReference type="EMBL" id="CAG5057604.1"/>
    </source>
</evidence>